<evidence type="ECO:0000256" key="2">
    <source>
        <dbReference type="ARBA" id="ARBA00022980"/>
    </source>
</evidence>
<dbReference type="GO" id="GO:0006412">
    <property type="term" value="P:translation"/>
    <property type="evidence" value="ECO:0007669"/>
    <property type="project" value="InterPro"/>
</dbReference>
<dbReference type="Pfam" id="PF00347">
    <property type="entry name" value="Ribosomal_L6"/>
    <property type="match status" value="2"/>
</dbReference>
<dbReference type="GO" id="GO:0019843">
    <property type="term" value="F:rRNA binding"/>
    <property type="evidence" value="ECO:0007669"/>
    <property type="project" value="InterPro"/>
</dbReference>
<dbReference type="GO" id="GO:0005762">
    <property type="term" value="C:mitochondrial large ribosomal subunit"/>
    <property type="evidence" value="ECO:0007669"/>
    <property type="project" value="TreeGrafter"/>
</dbReference>
<name>A0A163JXF4_ABSGL</name>
<dbReference type="PRINTS" id="PR00059">
    <property type="entry name" value="RIBOSOMALL6"/>
</dbReference>
<dbReference type="PANTHER" id="PTHR11655:SF14">
    <property type="entry name" value="LARGE RIBOSOMAL SUBUNIT PROTEIN UL6M"/>
    <property type="match status" value="1"/>
</dbReference>
<dbReference type="PANTHER" id="PTHR11655">
    <property type="entry name" value="60S/50S RIBOSOMAL PROTEIN L6/L9"/>
    <property type="match status" value="1"/>
</dbReference>
<protein>
    <recommendedName>
        <fullName evidence="5">Large ribosomal subunit protein uL6 alpha-beta domain-containing protein</fullName>
    </recommendedName>
</protein>
<dbReference type="Proteomes" id="UP000078561">
    <property type="component" value="Unassembled WGS sequence"/>
</dbReference>
<dbReference type="InterPro" id="IPR036789">
    <property type="entry name" value="Ribosomal_uL6-like_a/b-dom_sf"/>
</dbReference>
<sequence length="226" mass="25432">MLRQTAQLLKRPALQQSQHFSTSTVVGSHIGRTPLFFPQEVTLDHDLTPIQKPRIASELNNTLLTVKGPLGQLQLPIKPFVKLDTTINEQQQESVLQVSIEDATIKEQRAMWGTTRNLIRNMITGVSEGYRIHLRLVGVGYRGVLENNSRSVSLKLGYAHPVVVDLPEGVTCTIPQPNRLILQGINLQEVTSLAAKIQQWRMPEPYNQKGIFINDETIKKKEGKKK</sequence>
<dbReference type="AlphaFoldDB" id="A0A163JXF4"/>
<evidence type="ECO:0000256" key="1">
    <source>
        <dbReference type="ARBA" id="ARBA00009356"/>
    </source>
</evidence>
<keyword evidence="2 4" id="KW-0689">Ribosomal protein</keyword>
<dbReference type="SUPFAM" id="SSF56053">
    <property type="entry name" value="Ribosomal protein L6"/>
    <property type="match status" value="2"/>
</dbReference>
<organism evidence="6">
    <name type="scientific">Absidia glauca</name>
    <name type="common">Pin mould</name>
    <dbReference type="NCBI Taxonomy" id="4829"/>
    <lineage>
        <taxon>Eukaryota</taxon>
        <taxon>Fungi</taxon>
        <taxon>Fungi incertae sedis</taxon>
        <taxon>Mucoromycota</taxon>
        <taxon>Mucoromycotina</taxon>
        <taxon>Mucoromycetes</taxon>
        <taxon>Mucorales</taxon>
        <taxon>Cunninghamellaceae</taxon>
        <taxon>Absidia</taxon>
    </lineage>
</organism>
<dbReference type="InterPro" id="IPR020040">
    <property type="entry name" value="Ribosomal_uL6_a/b-dom"/>
</dbReference>
<reference evidence="6" key="1">
    <citation type="submission" date="2016-04" db="EMBL/GenBank/DDBJ databases">
        <authorList>
            <person name="Evans L.H."/>
            <person name="Alamgir A."/>
            <person name="Owens N."/>
            <person name="Weber N.D."/>
            <person name="Virtaneva K."/>
            <person name="Barbian K."/>
            <person name="Babar A."/>
            <person name="Rosenke K."/>
        </authorList>
    </citation>
    <scope>NUCLEOTIDE SEQUENCE [LARGE SCALE GENOMIC DNA]</scope>
    <source>
        <strain evidence="6">CBS 101.48</strain>
    </source>
</reference>
<dbReference type="Gene3D" id="3.90.930.12">
    <property type="entry name" value="Ribosomal protein L6, alpha-beta domain"/>
    <property type="match status" value="2"/>
</dbReference>
<dbReference type="InParanoid" id="A0A163JXF4"/>
<evidence type="ECO:0000259" key="5">
    <source>
        <dbReference type="Pfam" id="PF00347"/>
    </source>
</evidence>
<accession>A0A163JXF4</accession>
<dbReference type="InterPro" id="IPR019906">
    <property type="entry name" value="Ribosomal_uL6_bac-type"/>
</dbReference>
<evidence type="ECO:0000256" key="3">
    <source>
        <dbReference type="ARBA" id="ARBA00023274"/>
    </source>
</evidence>
<dbReference type="FunCoup" id="A0A163JXF4">
    <property type="interactions" value="387"/>
</dbReference>
<dbReference type="InterPro" id="IPR000702">
    <property type="entry name" value="Ribosomal_uL6-like"/>
</dbReference>
<evidence type="ECO:0000313" key="7">
    <source>
        <dbReference type="Proteomes" id="UP000078561"/>
    </source>
</evidence>
<dbReference type="EMBL" id="LT554351">
    <property type="protein sequence ID" value="SAM04164.1"/>
    <property type="molecule type" value="Genomic_DNA"/>
</dbReference>
<feature type="domain" description="Large ribosomal subunit protein uL6 alpha-beta" evidence="5">
    <location>
        <begin position="138"/>
        <end position="211"/>
    </location>
</feature>
<keyword evidence="3 4" id="KW-0687">Ribonucleoprotein</keyword>
<gene>
    <name evidence="6" type="primary">ABSGL_10024.1 scaffold 11786</name>
</gene>
<keyword evidence="7" id="KW-1185">Reference proteome</keyword>
<proteinExistence type="inferred from homology"/>
<comment type="similarity">
    <text evidence="1 4">Belongs to the universal ribosomal protein uL6 family.</text>
</comment>
<evidence type="ECO:0000313" key="6">
    <source>
        <dbReference type="EMBL" id="SAM04164.1"/>
    </source>
</evidence>
<dbReference type="GO" id="GO:0003735">
    <property type="term" value="F:structural constituent of ribosome"/>
    <property type="evidence" value="ECO:0007669"/>
    <property type="project" value="InterPro"/>
</dbReference>
<dbReference type="OMA" id="RERHGLC"/>
<dbReference type="OrthoDB" id="540873at2759"/>
<dbReference type="STRING" id="4829.A0A163JXF4"/>
<evidence type="ECO:0000256" key="4">
    <source>
        <dbReference type="RuleBase" id="RU003869"/>
    </source>
</evidence>
<feature type="domain" description="Large ribosomal subunit protein uL6 alpha-beta" evidence="5">
    <location>
        <begin position="59"/>
        <end position="129"/>
    </location>
</feature>